<dbReference type="InParanoid" id="F4RRE8"/>
<keyword evidence="3" id="KW-1185">Reference proteome</keyword>
<dbReference type="VEuPathDB" id="FungiDB:MELLADRAFT_124498"/>
<sequence length="73" mass="7770">MKLSIFAAIFMAFVAFNQAFSSIIHSVKSEEEMTVADGPLVEAIDASESGNPPSGCPYCDLVGPVQCHIHGQK</sequence>
<evidence type="ECO:0000313" key="2">
    <source>
        <dbReference type="EMBL" id="EGG05045.1"/>
    </source>
</evidence>
<organism evidence="3">
    <name type="scientific">Melampsora larici-populina (strain 98AG31 / pathotype 3-4-7)</name>
    <name type="common">Poplar leaf rust fungus</name>
    <dbReference type="NCBI Taxonomy" id="747676"/>
    <lineage>
        <taxon>Eukaryota</taxon>
        <taxon>Fungi</taxon>
        <taxon>Dikarya</taxon>
        <taxon>Basidiomycota</taxon>
        <taxon>Pucciniomycotina</taxon>
        <taxon>Pucciniomycetes</taxon>
        <taxon>Pucciniales</taxon>
        <taxon>Melampsoraceae</taxon>
        <taxon>Melampsora</taxon>
    </lineage>
</organism>
<gene>
    <name evidence="2" type="ORF">MELLADRAFT_124498</name>
</gene>
<keyword evidence="1" id="KW-0732">Signal</keyword>
<dbReference type="GeneID" id="18926785"/>
<feature type="signal peptide" evidence="1">
    <location>
        <begin position="1"/>
        <end position="19"/>
    </location>
</feature>
<dbReference type="AlphaFoldDB" id="F4RRE8"/>
<evidence type="ECO:0000256" key="1">
    <source>
        <dbReference type="SAM" id="SignalP"/>
    </source>
</evidence>
<accession>F4RRE8</accession>
<proteinExistence type="predicted"/>
<evidence type="ECO:0000313" key="3">
    <source>
        <dbReference type="Proteomes" id="UP000001072"/>
    </source>
</evidence>
<dbReference type="KEGG" id="mlr:MELLADRAFT_124498"/>
<dbReference type="HOGENOM" id="CLU_198490_1_0_1"/>
<feature type="chain" id="PRO_5003321742" evidence="1">
    <location>
        <begin position="20"/>
        <end position="73"/>
    </location>
</feature>
<dbReference type="EMBL" id="GL883115">
    <property type="protein sequence ID" value="EGG05045.1"/>
    <property type="molecule type" value="Genomic_DNA"/>
</dbReference>
<reference evidence="3" key="1">
    <citation type="journal article" date="2011" name="Proc. Natl. Acad. Sci. U.S.A.">
        <title>Obligate biotrophy features unraveled by the genomic analysis of rust fungi.</title>
        <authorList>
            <person name="Duplessis S."/>
            <person name="Cuomo C.A."/>
            <person name="Lin Y.-C."/>
            <person name="Aerts A."/>
            <person name="Tisserant E."/>
            <person name="Veneault-Fourrey C."/>
            <person name="Joly D.L."/>
            <person name="Hacquard S."/>
            <person name="Amselem J."/>
            <person name="Cantarel B.L."/>
            <person name="Chiu R."/>
            <person name="Coutinho P.M."/>
            <person name="Feau N."/>
            <person name="Field M."/>
            <person name="Frey P."/>
            <person name="Gelhaye E."/>
            <person name="Goldberg J."/>
            <person name="Grabherr M.G."/>
            <person name="Kodira C.D."/>
            <person name="Kohler A."/>
            <person name="Kuees U."/>
            <person name="Lindquist E.A."/>
            <person name="Lucas S.M."/>
            <person name="Mago R."/>
            <person name="Mauceli E."/>
            <person name="Morin E."/>
            <person name="Murat C."/>
            <person name="Pangilinan J.L."/>
            <person name="Park R."/>
            <person name="Pearson M."/>
            <person name="Quesneville H."/>
            <person name="Rouhier N."/>
            <person name="Sakthikumar S."/>
            <person name="Salamov A.A."/>
            <person name="Schmutz J."/>
            <person name="Selles B."/>
            <person name="Shapiro H."/>
            <person name="Tanguay P."/>
            <person name="Tuskan G.A."/>
            <person name="Henrissat B."/>
            <person name="Van de Peer Y."/>
            <person name="Rouze P."/>
            <person name="Ellis J.G."/>
            <person name="Dodds P.N."/>
            <person name="Schein J.E."/>
            <person name="Zhong S."/>
            <person name="Hamelin R.C."/>
            <person name="Grigoriev I.V."/>
            <person name="Szabo L.J."/>
            <person name="Martin F."/>
        </authorList>
    </citation>
    <scope>NUCLEOTIDE SEQUENCE [LARGE SCALE GENOMIC DNA]</scope>
    <source>
        <strain evidence="3">98AG31 / pathotype 3-4-7</strain>
    </source>
</reference>
<dbReference type="Proteomes" id="UP000001072">
    <property type="component" value="Unassembled WGS sequence"/>
</dbReference>
<name>F4RRE8_MELLP</name>
<dbReference type="RefSeq" id="XP_007411798.1">
    <property type="nucleotide sequence ID" value="XM_007411736.1"/>
</dbReference>
<protein>
    <submittedName>
        <fullName evidence="2">Secreted protein</fullName>
    </submittedName>
</protein>